<evidence type="ECO:0000313" key="10">
    <source>
        <dbReference type="EMBL" id="SVB28302.1"/>
    </source>
</evidence>
<evidence type="ECO:0000256" key="8">
    <source>
        <dbReference type="ARBA" id="ARBA00023136"/>
    </source>
</evidence>
<gene>
    <name evidence="10" type="ORF">METZ01_LOCUS181156</name>
</gene>
<proteinExistence type="predicted"/>
<evidence type="ECO:0000256" key="2">
    <source>
        <dbReference type="ARBA" id="ARBA00022448"/>
    </source>
</evidence>
<dbReference type="InterPro" id="IPR007078">
    <property type="entry name" value="Haem_export_protD_CcmD"/>
</dbReference>
<keyword evidence="2" id="KW-0813">Transport</keyword>
<evidence type="ECO:0000256" key="1">
    <source>
        <dbReference type="ARBA" id="ARBA00004377"/>
    </source>
</evidence>
<name>A0A382CR65_9ZZZZ</name>
<dbReference type="Pfam" id="PF04995">
    <property type="entry name" value="CcmD"/>
    <property type="match status" value="1"/>
</dbReference>
<dbReference type="GO" id="GO:0005886">
    <property type="term" value="C:plasma membrane"/>
    <property type="evidence" value="ECO:0007669"/>
    <property type="project" value="UniProtKB-SubCell"/>
</dbReference>
<keyword evidence="7 9" id="KW-1133">Transmembrane helix</keyword>
<sequence>MVLELLILGGYGQFVWPSFVFTFVSCLILYVKTKKELRKQEKMFLDEYKEVHIPRIKTVEGKEIRKEALSGTSI</sequence>
<dbReference type="GO" id="GO:0017004">
    <property type="term" value="P:cytochrome complex assembly"/>
    <property type="evidence" value="ECO:0007669"/>
    <property type="project" value="UniProtKB-KW"/>
</dbReference>
<evidence type="ECO:0000256" key="6">
    <source>
        <dbReference type="ARBA" id="ARBA00022748"/>
    </source>
</evidence>
<evidence type="ECO:0000256" key="5">
    <source>
        <dbReference type="ARBA" id="ARBA00022692"/>
    </source>
</evidence>
<evidence type="ECO:0000256" key="3">
    <source>
        <dbReference type="ARBA" id="ARBA00022475"/>
    </source>
</evidence>
<dbReference type="GO" id="GO:0015886">
    <property type="term" value="P:heme transport"/>
    <property type="evidence" value="ECO:0007669"/>
    <property type="project" value="InterPro"/>
</dbReference>
<dbReference type="EMBL" id="UINC01035616">
    <property type="protein sequence ID" value="SVB28302.1"/>
    <property type="molecule type" value="Genomic_DNA"/>
</dbReference>
<evidence type="ECO:0000256" key="7">
    <source>
        <dbReference type="ARBA" id="ARBA00022989"/>
    </source>
</evidence>
<protein>
    <submittedName>
        <fullName evidence="10">Uncharacterized protein</fullName>
    </submittedName>
</protein>
<accession>A0A382CR65</accession>
<organism evidence="10">
    <name type="scientific">marine metagenome</name>
    <dbReference type="NCBI Taxonomy" id="408172"/>
    <lineage>
        <taxon>unclassified sequences</taxon>
        <taxon>metagenomes</taxon>
        <taxon>ecological metagenomes</taxon>
    </lineage>
</organism>
<feature type="transmembrane region" description="Helical" evidence="9">
    <location>
        <begin position="14"/>
        <end position="31"/>
    </location>
</feature>
<keyword evidence="3" id="KW-1003">Cell membrane</keyword>
<keyword evidence="6" id="KW-0201">Cytochrome c-type biogenesis</keyword>
<keyword evidence="5 9" id="KW-0812">Transmembrane</keyword>
<comment type="subcellular location">
    <subcellularLocation>
        <location evidence="1">Cell inner membrane</location>
        <topology evidence="1">Single-pass membrane protein</topology>
    </subcellularLocation>
</comment>
<evidence type="ECO:0000256" key="9">
    <source>
        <dbReference type="SAM" id="Phobius"/>
    </source>
</evidence>
<keyword evidence="8 9" id="KW-0472">Membrane</keyword>
<dbReference type="AlphaFoldDB" id="A0A382CR65"/>
<keyword evidence="4" id="KW-0997">Cell inner membrane</keyword>
<evidence type="ECO:0000256" key="4">
    <source>
        <dbReference type="ARBA" id="ARBA00022519"/>
    </source>
</evidence>
<reference evidence="10" key="1">
    <citation type="submission" date="2018-05" db="EMBL/GenBank/DDBJ databases">
        <authorList>
            <person name="Lanie J.A."/>
            <person name="Ng W.-L."/>
            <person name="Kazmierczak K.M."/>
            <person name="Andrzejewski T.M."/>
            <person name="Davidsen T.M."/>
            <person name="Wayne K.J."/>
            <person name="Tettelin H."/>
            <person name="Glass J.I."/>
            <person name="Rusch D."/>
            <person name="Podicherti R."/>
            <person name="Tsui H.-C.T."/>
            <person name="Winkler M.E."/>
        </authorList>
    </citation>
    <scope>NUCLEOTIDE SEQUENCE</scope>
</reference>